<gene>
    <name evidence="1" type="ORF">OXX778_LOCUS20534</name>
</gene>
<evidence type="ECO:0000313" key="1">
    <source>
        <dbReference type="EMBL" id="CAF1088234.1"/>
    </source>
</evidence>
<evidence type="ECO:0008006" key="3">
    <source>
        <dbReference type="Google" id="ProtNLM"/>
    </source>
</evidence>
<dbReference type="OrthoDB" id="6145089at2759"/>
<keyword evidence="2" id="KW-1185">Reference proteome</keyword>
<reference evidence="1" key="1">
    <citation type="submission" date="2021-02" db="EMBL/GenBank/DDBJ databases">
        <authorList>
            <person name="Nowell W R."/>
        </authorList>
    </citation>
    <scope>NUCLEOTIDE SEQUENCE</scope>
    <source>
        <strain evidence="1">Ploen Becks lab</strain>
    </source>
</reference>
<accession>A0A814N8D7</accession>
<sequence>VLPLVYALLPNKTEVTYKMFFTMIKSSLNIEPFSITSDFELATLNAIKKIFPIRGLSEYLTKYKSFKDQFNLLRSLPFVSEDKVIDAFKLIKSEASIKFKPLIKYFESFYIGKLKKGSKTFRDDARFPISLWSVYKRGIDNFPRTNNSFESWSYII</sequence>
<dbReference type="Proteomes" id="UP000663879">
    <property type="component" value="Unassembled WGS sequence"/>
</dbReference>
<feature type="non-terminal residue" evidence="1">
    <location>
        <position position="1"/>
    </location>
</feature>
<proteinExistence type="predicted"/>
<dbReference type="EMBL" id="CAJNOC010006902">
    <property type="protein sequence ID" value="CAF1088234.1"/>
    <property type="molecule type" value="Genomic_DNA"/>
</dbReference>
<evidence type="ECO:0000313" key="2">
    <source>
        <dbReference type="Proteomes" id="UP000663879"/>
    </source>
</evidence>
<organism evidence="1 2">
    <name type="scientific">Brachionus calyciflorus</name>
    <dbReference type="NCBI Taxonomy" id="104777"/>
    <lineage>
        <taxon>Eukaryota</taxon>
        <taxon>Metazoa</taxon>
        <taxon>Spiralia</taxon>
        <taxon>Gnathifera</taxon>
        <taxon>Rotifera</taxon>
        <taxon>Eurotatoria</taxon>
        <taxon>Monogononta</taxon>
        <taxon>Pseudotrocha</taxon>
        <taxon>Ploima</taxon>
        <taxon>Brachionidae</taxon>
        <taxon>Brachionus</taxon>
    </lineage>
</organism>
<name>A0A814N8D7_9BILA</name>
<comment type="caution">
    <text evidence="1">The sequence shown here is derived from an EMBL/GenBank/DDBJ whole genome shotgun (WGS) entry which is preliminary data.</text>
</comment>
<protein>
    <recommendedName>
        <fullName evidence="3">MULE transposase domain-containing protein</fullName>
    </recommendedName>
</protein>
<dbReference type="AlphaFoldDB" id="A0A814N8D7"/>